<evidence type="ECO:0000313" key="2">
    <source>
        <dbReference type="Proteomes" id="UP000886653"/>
    </source>
</evidence>
<keyword evidence="2" id="KW-1185">Reference proteome</keyword>
<dbReference type="Proteomes" id="UP000886653">
    <property type="component" value="Unassembled WGS sequence"/>
</dbReference>
<organism evidence="1 2">
    <name type="scientific">Cronartium quercuum f. sp. fusiforme G11</name>
    <dbReference type="NCBI Taxonomy" id="708437"/>
    <lineage>
        <taxon>Eukaryota</taxon>
        <taxon>Fungi</taxon>
        <taxon>Dikarya</taxon>
        <taxon>Basidiomycota</taxon>
        <taxon>Pucciniomycotina</taxon>
        <taxon>Pucciniomycetes</taxon>
        <taxon>Pucciniales</taxon>
        <taxon>Coleosporiaceae</taxon>
        <taxon>Cronartium</taxon>
    </lineage>
</organism>
<gene>
    <name evidence="1" type="ORF">CROQUDRAFT_12327</name>
</gene>
<feature type="non-terminal residue" evidence="1">
    <location>
        <position position="1"/>
    </location>
</feature>
<proteinExistence type="predicted"/>
<protein>
    <submittedName>
        <fullName evidence="1">Uncharacterized protein</fullName>
    </submittedName>
</protein>
<dbReference type="AlphaFoldDB" id="A0A9P6NJ06"/>
<dbReference type="EMBL" id="MU167243">
    <property type="protein sequence ID" value="KAG0147881.1"/>
    <property type="molecule type" value="Genomic_DNA"/>
</dbReference>
<dbReference type="OrthoDB" id="5201530at2759"/>
<evidence type="ECO:0000313" key="1">
    <source>
        <dbReference type="EMBL" id="KAG0147881.1"/>
    </source>
</evidence>
<name>A0A9P6NJ06_9BASI</name>
<reference evidence="1" key="1">
    <citation type="submission" date="2013-11" db="EMBL/GenBank/DDBJ databases">
        <title>Genome sequence of the fusiform rust pathogen reveals effectors for host alternation and coevolution with pine.</title>
        <authorList>
            <consortium name="DOE Joint Genome Institute"/>
            <person name="Smith K."/>
            <person name="Pendleton A."/>
            <person name="Kubisiak T."/>
            <person name="Anderson C."/>
            <person name="Salamov A."/>
            <person name="Aerts A."/>
            <person name="Riley R."/>
            <person name="Clum A."/>
            <person name="Lindquist E."/>
            <person name="Ence D."/>
            <person name="Campbell M."/>
            <person name="Kronenberg Z."/>
            <person name="Feau N."/>
            <person name="Dhillon B."/>
            <person name="Hamelin R."/>
            <person name="Burleigh J."/>
            <person name="Smith J."/>
            <person name="Yandell M."/>
            <person name="Nelson C."/>
            <person name="Grigoriev I."/>
            <person name="Davis J."/>
        </authorList>
    </citation>
    <scope>NUCLEOTIDE SEQUENCE</scope>
    <source>
        <strain evidence="1">G11</strain>
    </source>
</reference>
<accession>A0A9P6NJ06</accession>
<comment type="caution">
    <text evidence="1">The sequence shown here is derived from an EMBL/GenBank/DDBJ whole genome shotgun (WGS) entry which is preliminary data.</text>
</comment>
<sequence>EPSTQMIQFYNITKIANVSEMAGSLSWGASNLSFQSGAGAGINWRPGFIGGGFNAGSEKPGSAAIGGGWSINETSIDWGIGLKWDNQVLDVSIKGTKGGKLQVLVNGEVIEIS</sequence>
<feature type="non-terminal residue" evidence="1">
    <location>
        <position position="113"/>
    </location>
</feature>